<dbReference type="InterPro" id="IPR001375">
    <property type="entry name" value="Peptidase_S9_cat"/>
</dbReference>
<proteinExistence type="predicted"/>
<dbReference type="PANTHER" id="PTHR42776">
    <property type="entry name" value="SERINE PEPTIDASE S9 FAMILY MEMBER"/>
    <property type="match status" value="1"/>
</dbReference>
<evidence type="ECO:0000313" key="3">
    <source>
        <dbReference type="EMBL" id="RJG50556.1"/>
    </source>
</evidence>
<dbReference type="Gene3D" id="2.120.10.30">
    <property type="entry name" value="TolB, C-terminal domain"/>
    <property type="match status" value="1"/>
</dbReference>
<dbReference type="GO" id="GO:0006508">
    <property type="term" value="P:proteolysis"/>
    <property type="evidence" value="ECO:0007669"/>
    <property type="project" value="InterPro"/>
</dbReference>
<dbReference type="PROSITE" id="PS51257">
    <property type="entry name" value="PROKAR_LIPOPROTEIN"/>
    <property type="match status" value="1"/>
</dbReference>
<reference evidence="3 4" key="1">
    <citation type="submission" date="2018-09" db="EMBL/GenBank/DDBJ databases">
        <authorList>
            <person name="Wang F."/>
        </authorList>
    </citation>
    <scope>NUCLEOTIDE SEQUENCE [LARGE SCALE GENOMIC DNA]</scope>
    <source>
        <strain evidence="3 4">PLHSC7-2</strain>
    </source>
</reference>
<dbReference type="Gene3D" id="3.40.50.1820">
    <property type="entry name" value="alpha/beta hydrolase"/>
    <property type="match status" value="1"/>
</dbReference>
<dbReference type="InterPro" id="IPR011042">
    <property type="entry name" value="6-blade_b-propeller_TolB-like"/>
</dbReference>
<evidence type="ECO:0000313" key="4">
    <source>
        <dbReference type="Proteomes" id="UP000283255"/>
    </source>
</evidence>
<dbReference type="SUPFAM" id="SSF53474">
    <property type="entry name" value="alpha/beta-Hydrolases"/>
    <property type="match status" value="1"/>
</dbReference>
<evidence type="ECO:0000259" key="2">
    <source>
        <dbReference type="Pfam" id="PF00326"/>
    </source>
</evidence>
<dbReference type="PANTHER" id="PTHR42776:SF27">
    <property type="entry name" value="DIPEPTIDYL PEPTIDASE FAMILY MEMBER 6"/>
    <property type="match status" value="1"/>
</dbReference>
<dbReference type="InterPro" id="IPR029058">
    <property type="entry name" value="AB_hydrolase_fold"/>
</dbReference>
<dbReference type="EMBL" id="QZCH01000002">
    <property type="protein sequence ID" value="RJG50556.1"/>
    <property type="molecule type" value="Genomic_DNA"/>
</dbReference>
<keyword evidence="4" id="KW-1185">Reference proteome</keyword>
<dbReference type="GO" id="GO:0004252">
    <property type="term" value="F:serine-type endopeptidase activity"/>
    <property type="evidence" value="ECO:0007669"/>
    <property type="project" value="TreeGrafter"/>
</dbReference>
<dbReference type="Proteomes" id="UP000283255">
    <property type="component" value="Unassembled WGS sequence"/>
</dbReference>
<dbReference type="SUPFAM" id="SSF50993">
    <property type="entry name" value="Peptidase/esterase 'gauge' domain"/>
    <property type="match status" value="1"/>
</dbReference>
<protein>
    <submittedName>
        <fullName evidence="3">S9 family peptidase</fullName>
    </submittedName>
</protein>
<sequence length="657" mass="74138">MKYWPLFSIIFLAACNSTSKPAPSPEVALVTMDEVDSSYQVQHPEVDLFFKKPQLADFKLSPSGQALSFLKRSETGQLELFVRIQGKDKQLTFNSVRDIRSQLWLDDNHLGFRQDDQGNEVFILHKLNIHTGEQTQLTGFSGESNVYTQRIKNQPGKLIVYLNKIDRRYFHAYSLDIETGSLIALFDFNRGIFNPLLDNDGNTRIVSKWNANDDGKYEKLDMLYKGADEIAFTRFETLDLKQEVLQIIGFNDNKQEFYALSNIDSNTTELVKYDYQTLTKQSVFSHPDNDVAQTWQLPGDEDISMVQYNEGKGTLKPLTAQGNQLDQLIRAHTDLNYYISSWSDDGALLTIHAYSDIQPGQFFIVNQSQATVRELGQSAPWLNQQPLANMTPISFKNRNNALVNGFLTRPINAKDTPAPMVVLPHGGPFGIYDTWGFNPEVQLLASQGYAVLQVNYHGSGSYGRDYLLSSELQMGKGVMQHDLTDGVKWAIEQGIADPRQVRIYGASYGGYATLAGLTFTPDLYACGISYVGISNLLTFLTNMEPSWGIGRDFWMKMVGNPYTARKDLEAISPYHHADKIKVPLFIAHGANDPRVKQQESDQMVSALRQRGVTVNYMLKQDEGHGFVLEHNQQHFYDEMLNFFAQCPANPNLTVGAN</sequence>
<evidence type="ECO:0000256" key="1">
    <source>
        <dbReference type="ARBA" id="ARBA00022801"/>
    </source>
</evidence>
<keyword evidence="1" id="KW-0378">Hydrolase</keyword>
<name>A0A418YIT4_9GAMM</name>
<accession>A0A418YIT4</accession>
<organism evidence="3 4">
    <name type="scientific">Motilimonas pumila</name>
    <dbReference type="NCBI Taxonomy" id="2303987"/>
    <lineage>
        <taxon>Bacteria</taxon>
        <taxon>Pseudomonadati</taxon>
        <taxon>Pseudomonadota</taxon>
        <taxon>Gammaproteobacteria</taxon>
        <taxon>Alteromonadales</taxon>
        <taxon>Alteromonadales genera incertae sedis</taxon>
        <taxon>Motilimonas</taxon>
    </lineage>
</organism>
<reference evidence="3 4" key="2">
    <citation type="submission" date="2019-01" db="EMBL/GenBank/DDBJ databases">
        <title>Motilimonas pumilus sp. nov., isolated from the gut of sea cucumber (Apostichopus japonicus).</title>
        <authorList>
            <person name="Wang F.-Q."/>
            <person name="Ren L.-H."/>
            <person name="Lin Y.-W."/>
            <person name="Sun G.-H."/>
            <person name="Du Z.-J."/>
            <person name="Zhao J.-X."/>
            <person name="Liu X.-J."/>
            <person name="Liu L.-J."/>
        </authorList>
    </citation>
    <scope>NUCLEOTIDE SEQUENCE [LARGE SCALE GENOMIC DNA]</scope>
    <source>
        <strain evidence="3 4">PLHSC7-2</strain>
    </source>
</reference>
<dbReference type="AlphaFoldDB" id="A0A418YIT4"/>
<dbReference type="OrthoDB" id="4269629at2"/>
<feature type="domain" description="Peptidase S9 prolyl oligopeptidase catalytic" evidence="2">
    <location>
        <begin position="435"/>
        <end position="646"/>
    </location>
</feature>
<comment type="caution">
    <text evidence="3">The sequence shown here is derived from an EMBL/GenBank/DDBJ whole genome shotgun (WGS) entry which is preliminary data.</text>
</comment>
<dbReference type="RefSeq" id="WP_119909358.1">
    <property type="nucleotide sequence ID" value="NZ_QZCH01000002.1"/>
</dbReference>
<dbReference type="Pfam" id="PF00326">
    <property type="entry name" value="Peptidase_S9"/>
    <property type="match status" value="1"/>
</dbReference>
<gene>
    <name evidence="3" type="ORF">D1Z90_03535</name>
</gene>